<dbReference type="RefSeq" id="WP_227570490.1">
    <property type="nucleotide sequence ID" value="NZ_CP101988.1"/>
</dbReference>
<keyword evidence="2" id="KW-0472">Membrane</keyword>
<organism evidence="3 4">
    <name type="scientific">Cellulomonas chengniuliangii</name>
    <dbReference type="NCBI Taxonomy" id="2968084"/>
    <lineage>
        <taxon>Bacteria</taxon>
        <taxon>Bacillati</taxon>
        <taxon>Actinomycetota</taxon>
        <taxon>Actinomycetes</taxon>
        <taxon>Micrococcales</taxon>
        <taxon>Cellulomonadaceae</taxon>
        <taxon>Cellulomonas</taxon>
    </lineage>
</organism>
<feature type="transmembrane region" description="Helical" evidence="2">
    <location>
        <begin position="122"/>
        <end position="139"/>
    </location>
</feature>
<feature type="transmembrane region" description="Helical" evidence="2">
    <location>
        <begin position="98"/>
        <end position="115"/>
    </location>
</feature>
<proteinExistence type="predicted"/>
<dbReference type="EMBL" id="CP101988">
    <property type="protein sequence ID" value="UUI74652.1"/>
    <property type="molecule type" value="Genomic_DNA"/>
</dbReference>
<reference evidence="3 4" key="1">
    <citation type="submission" date="2022-07" db="EMBL/GenBank/DDBJ databases">
        <title>Novel species in genus cellulomonas.</title>
        <authorList>
            <person name="Ye L."/>
        </authorList>
    </citation>
    <scope>NUCLEOTIDE SEQUENCE [LARGE SCALE GENOMIC DNA]</scope>
    <source>
        <strain evidence="4">zg-Y338</strain>
    </source>
</reference>
<feature type="transmembrane region" description="Helical" evidence="2">
    <location>
        <begin position="207"/>
        <end position="224"/>
    </location>
</feature>
<keyword evidence="4" id="KW-1185">Reference proteome</keyword>
<feature type="transmembrane region" description="Helical" evidence="2">
    <location>
        <begin position="68"/>
        <end position="86"/>
    </location>
</feature>
<evidence type="ECO:0000256" key="2">
    <source>
        <dbReference type="SAM" id="Phobius"/>
    </source>
</evidence>
<evidence type="ECO:0000256" key="1">
    <source>
        <dbReference type="SAM" id="MobiDB-lite"/>
    </source>
</evidence>
<feature type="region of interest" description="Disordered" evidence="1">
    <location>
        <begin position="227"/>
        <end position="248"/>
    </location>
</feature>
<keyword evidence="2" id="KW-0812">Transmembrane</keyword>
<sequence>MAMLASALAQAASTRTGHACEEGAGFLHEPVSAVTSLAFVVAGGLVIIDGLRAARAGNSPPGAHPGTVAYAALVAGIGVGSVIQHGPDPAWSDVAHDLPLVATLAFVAADSAAALAGRRRAWWWWAAPSIALVPVMAAAPEAADAAQAGIATAAVALTLARACATPRLRRRITASMGVLGIGAAIGALTRAGGPWCVPESVWQGHGAWHVLAAAALVVLAPVIGDPGGPGPTGDQQGVEASPARWWPA</sequence>
<evidence type="ECO:0008006" key="5">
    <source>
        <dbReference type="Google" id="ProtNLM"/>
    </source>
</evidence>
<feature type="transmembrane region" description="Helical" evidence="2">
    <location>
        <begin position="29"/>
        <end position="48"/>
    </location>
</feature>
<feature type="transmembrane region" description="Helical" evidence="2">
    <location>
        <begin position="145"/>
        <end position="164"/>
    </location>
</feature>
<keyword evidence="2" id="KW-1133">Transmembrane helix</keyword>
<dbReference type="Proteomes" id="UP001316189">
    <property type="component" value="Chromosome"/>
</dbReference>
<gene>
    <name evidence="3" type="ORF">NP064_12765</name>
</gene>
<evidence type="ECO:0000313" key="4">
    <source>
        <dbReference type="Proteomes" id="UP001316189"/>
    </source>
</evidence>
<name>A0ABY5KVZ0_9CELL</name>
<protein>
    <recommendedName>
        <fullName evidence="5">Ceramidase</fullName>
    </recommendedName>
</protein>
<feature type="transmembrane region" description="Helical" evidence="2">
    <location>
        <begin position="176"/>
        <end position="195"/>
    </location>
</feature>
<accession>A0ABY5KVZ0</accession>
<evidence type="ECO:0000313" key="3">
    <source>
        <dbReference type="EMBL" id="UUI74652.1"/>
    </source>
</evidence>